<dbReference type="Pfam" id="PF00126">
    <property type="entry name" value="HTH_1"/>
    <property type="match status" value="1"/>
</dbReference>
<dbReference type="PANTHER" id="PTHR30346:SF28">
    <property type="entry name" value="HTH-TYPE TRANSCRIPTIONAL REGULATOR CYNR"/>
    <property type="match status" value="1"/>
</dbReference>
<dbReference type="SUPFAM" id="SSF46785">
    <property type="entry name" value="Winged helix' DNA-binding domain"/>
    <property type="match status" value="1"/>
</dbReference>
<name>A0ABS0AEP9_9GAMM</name>
<dbReference type="PANTHER" id="PTHR30346">
    <property type="entry name" value="TRANSCRIPTIONAL DUAL REGULATOR HCAR-RELATED"/>
    <property type="match status" value="1"/>
</dbReference>
<dbReference type="Proteomes" id="UP000644441">
    <property type="component" value="Unassembled WGS sequence"/>
</dbReference>
<dbReference type="RefSeq" id="WP_194855140.1">
    <property type="nucleotide sequence ID" value="NZ_ARXR01000004.1"/>
</dbReference>
<dbReference type="SUPFAM" id="SSF53850">
    <property type="entry name" value="Periplasmic binding protein-like II"/>
    <property type="match status" value="1"/>
</dbReference>
<dbReference type="InterPro" id="IPR036388">
    <property type="entry name" value="WH-like_DNA-bd_sf"/>
</dbReference>
<keyword evidence="2" id="KW-0805">Transcription regulation</keyword>
<accession>A0ABS0AEP9</accession>
<evidence type="ECO:0000256" key="2">
    <source>
        <dbReference type="ARBA" id="ARBA00023015"/>
    </source>
</evidence>
<reference evidence="6 7" key="1">
    <citation type="submission" date="2012-09" db="EMBL/GenBank/DDBJ databases">
        <title>Genome Sequence of alkane-degrading Bacterium Alcanivorax venustensis ISO4.</title>
        <authorList>
            <person name="Lai Q."/>
            <person name="Shao Z."/>
        </authorList>
    </citation>
    <scope>NUCLEOTIDE SEQUENCE [LARGE SCALE GENOMIC DNA]</scope>
    <source>
        <strain evidence="6 7">ISO4</strain>
    </source>
</reference>
<dbReference type="CDD" id="cd08414">
    <property type="entry name" value="PBP2_LTTR_aromatics_like"/>
    <property type="match status" value="1"/>
</dbReference>
<comment type="similarity">
    <text evidence="1">Belongs to the LysR transcriptional regulatory family.</text>
</comment>
<dbReference type="Gene3D" id="3.40.190.290">
    <property type="match status" value="1"/>
</dbReference>
<dbReference type="EMBL" id="ARXR01000004">
    <property type="protein sequence ID" value="MBF5052042.1"/>
    <property type="molecule type" value="Genomic_DNA"/>
</dbReference>
<dbReference type="Gene3D" id="1.10.10.10">
    <property type="entry name" value="Winged helix-like DNA-binding domain superfamily/Winged helix DNA-binding domain"/>
    <property type="match status" value="1"/>
</dbReference>
<organism evidence="6 7">
    <name type="scientific">Alloalcanivorax venustensis ISO4</name>
    <dbReference type="NCBI Taxonomy" id="1177184"/>
    <lineage>
        <taxon>Bacteria</taxon>
        <taxon>Pseudomonadati</taxon>
        <taxon>Pseudomonadota</taxon>
        <taxon>Gammaproteobacteria</taxon>
        <taxon>Oceanospirillales</taxon>
        <taxon>Alcanivoracaceae</taxon>
        <taxon>Alloalcanivorax</taxon>
    </lineage>
</organism>
<evidence type="ECO:0000313" key="7">
    <source>
        <dbReference type="Proteomes" id="UP000644441"/>
    </source>
</evidence>
<gene>
    <name evidence="6" type="ORF">ISO4_00644</name>
</gene>
<evidence type="ECO:0000313" key="6">
    <source>
        <dbReference type="EMBL" id="MBF5052042.1"/>
    </source>
</evidence>
<feature type="domain" description="HTH lysR-type" evidence="5">
    <location>
        <begin position="4"/>
        <end position="61"/>
    </location>
</feature>
<evidence type="ECO:0000256" key="1">
    <source>
        <dbReference type="ARBA" id="ARBA00009437"/>
    </source>
</evidence>
<dbReference type="InterPro" id="IPR036390">
    <property type="entry name" value="WH_DNA-bd_sf"/>
</dbReference>
<evidence type="ECO:0000256" key="3">
    <source>
        <dbReference type="ARBA" id="ARBA00023125"/>
    </source>
</evidence>
<dbReference type="InterPro" id="IPR000847">
    <property type="entry name" value="LysR_HTH_N"/>
</dbReference>
<dbReference type="PROSITE" id="PS50931">
    <property type="entry name" value="HTH_LYSR"/>
    <property type="match status" value="1"/>
</dbReference>
<dbReference type="InterPro" id="IPR005119">
    <property type="entry name" value="LysR_subst-bd"/>
</dbReference>
<keyword evidence="4" id="KW-0804">Transcription</keyword>
<keyword evidence="3" id="KW-0238">DNA-binding</keyword>
<evidence type="ECO:0000259" key="5">
    <source>
        <dbReference type="PROSITE" id="PS50931"/>
    </source>
</evidence>
<evidence type="ECO:0000256" key="4">
    <source>
        <dbReference type="ARBA" id="ARBA00023163"/>
    </source>
</evidence>
<sequence length="265" mass="28344">MDRIRSEDLRDFLTVAEEGDFARAAQRLGRHPMLLKESVRELERDMGAPLLIVNATTVSLTGAGDALVISARALLASQEASRAPRTRLPANGQLRIGVPAAPLPPLVPRILSAFRALFPRIALNIREASDGAQLHELEAGRLDIGFVHSAQSPAALPWEALTEEPLCVILPPRHPLLTLRTVALELLAAEPFILPSAGLGVAIVPCDPDTDDQYGALLRPLTVHGRPAPATLPLLLARGKGPPGVVLSQFLDTARQFAGHPPTTH</sequence>
<comment type="caution">
    <text evidence="6">The sequence shown here is derived from an EMBL/GenBank/DDBJ whole genome shotgun (WGS) entry which is preliminary data.</text>
</comment>
<proteinExistence type="inferred from homology"/>
<keyword evidence="7" id="KW-1185">Reference proteome</keyword>
<protein>
    <submittedName>
        <fullName evidence="6">LysR family transcriptional regulator</fullName>
    </submittedName>
</protein>
<dbReference type="Pfam" id="PF03466">
    <property type="entry name" value="LysR_substrate"/>
    <property type="match status" value="1"/>
</dbReference>